<name>A0A7W9W1F8_9FIRM</name>
<organism evidence="7 8">
    <name type="scientific">Oribacterium sinus</name>
    <dbReference type="NCBI Taxonomy" id="237576"/>
    <lineage>
        <taxon>Bacteria</taxon>
        <taxon>Bacillati</taxon>
        <taxon>Bacillota</taxon>
        <taxon>Clostridia</taxon>
        <taxon>Lachnospirales</taxon>
        <taxon>Lachnospiraceae</taxon>
        <taxon>Oribacterium</taxon>
    </lineage>
</organism>
<dbReference type="Gene3D" id="1.10.10.10">
    <property type="entry name" value="Winged helix-like DNA-binding domain superfamily/Winged helix DNA-binding domain"/>
    <property type="match status" value="1"/>
</dbReference>
<dbReference type="InterPro" id="IPR036388">
    <property type="entry name" value="WH-like_DNA-bd_sf"/>
</dbReference>
<protein>
    <submittedName>
        <fullName evidence="7">RNA polymerase sigma-70 factor (ECF subfamily)</fullName>
    </submittedName>
</protein>
<proteinExistence type="inferred from homology"/>
<dbReference type="GO" id="GO:0016987">
    <property type="term" value="F:sigma factor activity"/>
    <property type="evidence" value="ECO:0007669"/>
    <property type="project" value="UniProtKB-KW"/>
</dbReference>
<dbReference type="PANTHER" id="PTHR43133">
    <property type="entry name" value="RNA POLYMERASE ECF-TYPE SIGMA FACTO"/>
    <property type="match status" value="1"/>
</dbReference>
<dbReference type="SUPFAM" id="SSF88946">
    <property type="entry name" value="Sigma2 domain of RNA polymerase sigma factors"/>
    <property type="match status" value="1"/>
</dbReference>
<dbReference type="InterPro" id="IPR013325">
    <property type="entry name" value="RNA_pol_sigma_r2"/>
</dbReference>
<dbReference type="Gene3D" id="1.10.1740.10">
    <property type="match status" value="1"/>
</dbReference>
<dbReference type="GO" id="GO:0006352">
    <property type="term" value="P:DNA-templated transcription initiation"/>
    <property type="evidence" value="ECO:0007669"/>
    <property type="project" value="InterPro"/>
</dbReference>
<dbReference type="RefSeq" id="WP_183682246.1">
    <property type="nucleotide sequence ID" value="NZ_JACHHH010000002.1"/>
</dbReference>
<evidence type="ECO:0000256" key="1">
    <source>
        <dbReference type="ARBA" id="ARBA00010641"/>
    </source>
</evidence>
<evidence type="ECO:0000313" key="7">
    <source>
        <dbReference type="EMBL" id="MBB6040413.1"/>
    </source>
</evidence>
<reference evidence="7 8" key="1">
    <citation type="submission" date="2020-08" db="EMBL/GenBank/DDBJ databases">
        <title>Genomic Encyclopedia of Type Strains, Phase IV (KMG-IV): sequencing the most valuable type-strain genomes for metagenomic binning, comparative biology and taxonomic classification.</title>
        <authorList>
            <person name="Goeker M."/>
        </authorList>
    </citation>
    <scope>NUCLEOTIDE SEQUENCE [LARGE SCALE GENOMIC DNA]</scope>
    <source>
        <strain evidence="7 8">DSM 17245</strain>
    </source>
</reference>
<dbReference type="Pfam" id="PF04542">
    <property type="entry name" value="Sigma70_r2"/>
    <property type="match status" value="1"/>
</dbReference>
<dbReference type="NCBIfam" id="TIGR02937">
    <property type="entry name" value="sigma70-ECF"/>
    <property type="match status" value="1"/>
</dbReference>
<dbReference type="GO" id="GO:0003677">
    <property type="term" value="F:DNA binding"/>
    <property type="evidence" value="ECO:0007669"/>
    <property type="project" value="UniProtKB-KW"/>
</dbReference>
<evidence type="ECO:0000256" key="3">
    <source>
        <dbReference type="ARBA" id="ARBA00023082"/>
    </source>
</evidence>
<dbReference type="InterPro" id="IPR014284">
    <property type="entry name" value="RNA_pol_sigma-70_dom"/>
</dbReference>
<evidence type="ECO:0000256" key="5">
    <source>
        <dbReference type="ARBA" id="ARBA00023163"/>
    </source>
</evidence>
<dbReference type="GeneID" id="85013942"/>
<keyword evidence="2" id="KW-0805">Transcription regulation</keyword>
<dbReference type="InterPro" id="IPR013324">
    <property type="entry name" value="RNA_pol_sigma_r3/r4-like"/>
</dbReference>
<comment type="caution">
    <text evidence="7">The sequence shown here is derived from an EMBL/GenBank/DDBJ whole genome shotgun (WGS) entry which is preliminary data.</text>
</comment>
<dbReference type="InterPro" id="IPR007627">
    <property type="entry name" value="RNA_pol_sigma70_r2"/>
</dbReference>
<dbReference type="SUPFAM" id="SSF88659">
    <property type="entry name" value="Sigma3 and sigma4 domains of RNA polymerase sigma factors"/>
    <property type="match status" value="1"/>
</dbReference>
<keyword evidence="4" id="KW-0238">DNA-binding</keyword>
<dbReference type="Proteomes" id="UP000522163">
    <property type="component" value="Unassembled WGS sequence"/>
</dbReference>
<evidence type="ECO:0000259" key="6">
    <source>
        <dbReference type="Pfam" id="PF04542"/>
    </source>
</evidence>
<gene>
    <name evidence="7" type="ORF">HNQ46_000376</name>
</gene>
<evidence type="ECO:0000313" key="8">
    <source>
        <dbReference type="Proteomes" id="UP000522163"/>
    </source>
</evidence>
<comment type="similarity">
    <text evidence="1">Belongs to the sigma-70 factor family. ECF subfamily.</text>
</comment>
<dbReference type="InterPro" id="IPR039425">
    <property type="entry name" value="RNA_pol_sigma-70-like"/>
</dbReference>
<feature type="domain" description="RNA polymerase sigma-70 region 2" evidence="6">
    <location>
        <begin position="24"/>
        <end position="82"/>
    </location>
</feature>
<dbReference type="EMBL" id="JACHHH010000002">
    <property type="protein sequence ID" value="MBB6040413.1"/>
    <property type="molecule type" value="Genomic_DNA"/>
</dbReference>
<dbReference type="AlphaFoldDB" id="A0A7W9W1F8"/>
<dbReference type="PANTHER" id="PTHR43133:SF8">
    <property type="entry name" value="RNA POLYMERASE SIGMA FACTOR HI_1459-RELATED"/>
    <property type="match status" value="1"/>
</dbReference>
<keyword evidence="5" id="KW-0804">Transcription</keyword>
<evidence type="ECO:0000256" key="4">
    <source>
        <dbReference type="ARBA" id="ARBA00023125"/>
    </source>
</evidence>
<keyword evidence="3" id="KW-0731">Sigma factor</keyword>
<sequence length="184" mass="21106">MEDQKIIALYFQRAETAISETKNKYSRLLLSISYGILKIMADAEECENDTYLKTWNAIPPKQPDNLPAFLSKIVRNLSLDRYDSLHAEKRGGGEVPVVLEELSEVLPDKGSIPGEENELSELMDSFLASLKPESRNIFMRRYWFMDSVSEIAEESGFGLSKVKMSLSRTREQLKLFLEQEGYRL</sequence>
<accession>A0A7W9W1F8</accession>
<evidence type="ECO:0000256" key="2">
    <source>
        <dbReference type="ARBA" id="ARBA00023015"/>
    </source>
</evidence>